<feature type="domain" description="D-isomer specific 2-hydroxyacid dehydrogenase catalytic" evidence="5">
    <location>
        <begin position="28"/>
        <end position="309"/>
    </location>
</feature>
<evidence type="ECO:0000256" key="3">
    <source>
        <dbReference type="ARBA" id="ARBA00023027"/>
    </source>
</evidence>
<dbReference type="PROSITE" id="PS00065">
    <property type="entry name" value="D_2_HYDROXYACID_DH_1"/>
    <property type="match status" value="1"/>
</dbReference>
<dbReference type="SUPFAM" id="SSF51735">
    <property type="entry name" value="NAD(P)-binding Rossmann-fold domains"/>
    <property type="match status" value="1"/>
</dbReference>
<comment type="similarity">
    <text evidence="1 4">Belongs to the D-isomer specific 2-hydroxyacid dehydrogenase family.</text>
</comment>
<gene>
    <name evidence="7" type="ORF">L2K70_00700</name>
</gene>
<dbReference type="Proteomes" id="UP001201161">
    <property type="component" value="Unassembled WGS sequence"/>
</dbReference>
<accession>A0ABS9H7X1</accession>
<evidence type="ECO:0000256" key="1">
    <source>
        <dbReference type="ARBA" id="ARBA00005854"/>
    </source>
</evidence>
<dbReference type="Pfam" id="PF02826">
    <property type="entry name" value="2-Hacid_dh_C"/>
    <property type="match status" value="1"/>
</dbReference>
<dbReference type="InterPro" id="IPR006139">
    <property type="entry name" value="D-isomer_2_OHA_DH_cat_dom"/>
</dbReference>
<dbReference type="InterPro" id="IPR036291">
    <property type="entry name" value="NAD(P)-bd_dom_sf"/>
</dbReference>
<dbReference type="PANTHER" id="PTHR10996">
    <property type="entry name" value="2-HYDROXYACID DEHYDROGENASE-RELATED"/>
    <property type="match status" value="1"/>
</dbReference>
<proteinExistence type="inferred from homology"/>
<keyword evidence="8" id="KW-1185">Reference proteome</keyword>
<comment type="caution">
    <text evidence="7">The sequence shown here is derived from an EMBL/GenBank/DDBJ whole genome shotgun (WGS) entry which is preliminary data.</text>
</comment>
<organism evidence="7 8">
    <name type="scientific">Nocardioides potassii</name>
    <dbReference type="NCBI Taxonomy" id="2911371"/>
    <lineage>
        <taxon>Bacteria</taxon>
        <taxon>Bacillati</taxon>
        <taxon>Actinomycetota</taxon>
        <taxon>Actinomycetes</taxon>
        <taxon>Propionibacteriales</taxon>
        <taxon>Nocardioidaceae</taxon>
        <taxon>Nocardioides</taxon>
    </lineage>
</organism>
<dbReference type="CDD" id="cd12156">
    <property type="entry name" value="HPPR"/>
    <property type="match status" value="1"/>
</dbReference>
<dbReference type="EMBL" id="JAKJHZ010000001">
    <property type="protein sequence ID" value="MCF6376118.1"/>
    <property type="molecule type" value="Genomic_DNA"/>
</dbReference>
<evidence type="ECO:0000259" key="5">
    <source>
        <dbReference type="Pfam" id="PF00389"/>
    </source>
</evidence>
<dbReference type="InterPro" id="IPR050223">
    <property type="entry name" value="D-isomer_2-hydroxyacid_DH"/>
</dbReference>
<evidence type="ECO:0000313" key="7">
    <source>
        <dbReference type="EMBL" id="MCF6376118.1"/>
    </source>
</evidence>
<keyword evidence="3" id="KW-0520">NAD</keyword>
<protein>
    <submittedName>
        <fullName evidence="7">2-hydroxyacid dehydrogenase</fullName>
    </submittedName>
</protein>
<feature type="domain" description="D-isomer specific 2-hydroxyacid dehydrogenase NAD-binding" evidence="6">
    <location>
        <begin position="108"/>
        <end position="278"/>
    </location>
</feature>
<reference evidence="7 8" key="1">
    <citation type="submission" date="2022-01" db="EMBL/GenBank/DDBJ databases">
        <title>Nocardioides sp. nov., an actinomycete isolated from mining soil.</title>
        <authorList>
            <person name="Liu L."/>
        </authorList>
    </citation>
    <scope>NUCLEOTIDE SEQUENCE [LARGE SCALE GENOMIC DNA]</scope>
    <source>
        <strain evidence="7 8">KLBMP 9356</strain>
    </source>
</reference>
<dbReference type="InterPro" id="IPR006140">
    <property type="entry name" value="D-isomer_DH_NAD-bd"/>
</dbReference>
<dbReference type="Pfam" id="PF00389">
    <property type="entry name" value="2-Hacid_dh"/>
    <property type="match status" value="1"/>
</dbReference>
<dbReference type="Gene3D" id="3.40.50.720">
    <property type="entry name" value="NAD(P)-binding Rossmann-like Domain"/>
    <property type="match status" value="2"/>
</dbReference>
<evidence type="ECO:0000313" key="8">
    <source>
        <dbReference type="Proteomes" id="UP001201161"/>
    </source>
</evidence>
<dbReference type="InterPro" id="IPR029752">
    <property type="entry name" value="D-isomer_DH_CS1"/>
</dbReference>
<dbReference type="RefSeq" id="WP_236397514.1">
    <property type="nucleotide sequence ID" value="NZ_JAKJHZ010000001.1"/>
</dbReference>
<sequence length="312" mass="32615">MSTDANPPARVVQLGGLMPFLREWLVERYDAPQLADLDEPAEIEVAVVGGGAPAGAAEMDALPGLRAIVNFGVGYDNVDVTEAARRGIVVSNTPDVLTDAVADVAIFLAVDLLRGLTAADRFVRSGAWGRGERFPLTRDVRGAVVGVLGLGRIGTATAERAEAFGAEVHYHSRSPKDVAWTYHDSPAALAAASDVLVVLTPGGEGTERLVDTAVLDALGPDGYLVNVARGSVVDEEALVDALESDRIAGAGLDVFSDEPHVPEALLGRDDVVLLPHVGSATTQTREAMGRVVLDNVDAFLERGELVTPVAPS</sequence>
<dbReference type="SUPFAM" id="SSF52283">
    <property type="entry name" value="Formate/glycerate dehydrogenase catalytic domain-like"/>
    <property type="match status" value="1"/>
</dbReference>
<name>A0ABS9H7X1_9ACTN</name>
<dbReference type="PANTHER" id="PTHR10996:SF178">
    <property type="entry name" value="2-HYDROXYACID DEHYDROGENASE YGL185C-RELATED"/>
    <property type="match status" value="1"/>
</dbReference>
<keyword evidence="2 4" id="KW-0560">Oxidoreductase</keyword>
<evidence type="ECO:0000256" key="2">
    <source>
        <dbReference type="ARBA" id="ARBA00023002"/>
    </source>
</evidence>
<evidence type="ECO:0000256" key="4">
    <source>
        <dbReference type="RuleBase" id="RU003719"/>
    </source>
</evidence>
<evidence type="ECO:0000259" key="6">
    <source>
        <dbReference type="Pfam" id="PF02826"/>
    </source>
</evidence>